<evidence type="ECO:0000256" key="13">
    <source>
        <dbReference type="ARBA" id="ARBA00047614"/>
    </source>
</evidence>
<comment type="similarity">
    <text evidence="4 14">Belongs to the D-alanine--D-alanine ligase family.</text>
</comment>
<keyword evidence="16" id="KW-0460">Magnesium</keyword>
<dbReference type="InterPro" id="IPR000291">
    <property type="entry name" value="D-Ala_lig_Van_CS"/>
</dbReference>
<dbReference type="InterPro" id="IPR013815">
    <property type="entry name" value="ATP_grasp_subdomain_1"/>
</dbReference>
<evidence type="ECO:0000256" key="8">
    <source>
        <dbReference type="ARBA" id="ARBA00022741"/>
    </source>
</evidence>
<dbReference type="InterPro" id="IPR005905">
    <property type="entry name" value="D_ala_D_ala"/>
</dbReference>
<dbReference type="PROSITE" id="PS50975">
    <property type="entry name" value="ATP_GRASP"/>
    <property type="match status" value="1"/>
</dbReference>
<dbReference type="SUPFAM" id="SSF56059">
    <property type="entry name" value="Glutathione synthetase ATP-binding domain-like"/>
    <property type="match status" value="1"/>
</dbReference>
<evidence type="ECO:0000313" key="20">
    <source>
        <dbReference type="Proteomes" id="UP000463975"/>
    </source>
</evidence>
<dbReference type="GO" id="GO:0008360">
    <property type="term" value="P:regulation of cell shape"/>
    <property type="evidence" value="ECO:0007669"/>
    <property type="project" value="UniProtKB-KW"/>
</dbReference>
<evidence type="ECO:0000256" key="14">
    <source>
        <dbReference type="HAMAP-Rule" id="MF_00047"/>
    </source>
</evidence>
<keyword evidence="11 14" id="KW-0573">Peptidoglycan synthesis</keyword>
<dbReference type="Pfam" id="PF01820">
    <property type="entry name" value="Dala_Dala_lig_N"/>
    <property type="match status" value="1"/>
</dbReference>
<evidence type="ECO:0000256" key="7">
    <source>
        <dbReference type="ARBA" id="ARBA00022598"/>
    </source>
</evidence>
<name>A0A6P1NG30_9PROT</name>
<dbReference type="PANTHER" id="PTHR23132">
    <property type="entry name" value="D-ALANINE--D-ALANINE LIGASE"/>
    <property type="match status" value="1"/>
</dbReference>
<dbReference type="InterPro" id="IPR011095">
    <property type="entry name" value="Dala_Dala_lig_C"/>
</dbReference>
<dbReference type="Gene3D" id="3.30.1490.20">
    <property type="entry name" value="ATP-grasp fold, A domain"/>
    <property type="match status" value="1"/>
</dbReference>
<comment type="catalytic activity">
    <reaction evidence="13 14">
        <text>2 D-alanine + ATP = D-alanyl-D-alanine + ADP + phosphate + H(+)</text>
        <dbReference type="Rhea" id="RHEA:11224"/>
        <dbReference type="ChEBI" id="CHEBI:15378"/>
        <dbReference type="ChEBI" id="CHEBI:30616"/>
        <dbReference type="ChEBI" id="CHEBI:43474"/>
        <dbReference type="ChEBI" id="CHEBI:57416"/>
        <dbReference type="ChEBI" id="CHEBI:57822"/>
        <dbReference type="ChEBI" id="CHEBI:456216"/>
        <dbReference type="EC" id="6.3.2.4"/>
    </reaction>
</comment>
<evidence type="ECO:0000256" key="10">
    <source>
        <dbReference type="ARBA" id="ARBA00022960"/>
    </source>
</evidence>
<dbReference type="SUPFAM" id="SSF52440">
    <property type="entry name" value="PreATP-grasp domain"/>
    <property type="match status" value="1"/>
</dbReference>
<evidence type="ECO:0000256" key="9">
    <source>
        <dbReference type="ARBA" id="ARBA00022840"/>
    </source>
</evidence>
<dbReference type="GO" id="GO:0071555">
    <property type="term" value="P:cell wall organization"/>
    <property type="evidence" value="ECO:0007669"/>
    <property type="project" value="UniProtKB-KW"/>
</dbReference>
<dbReference type="Gene3D" id="3.30.470.20">
    <property type="entry name" value="ATP-grasp fold, B domain"/>
    <property type="match status" value="1"/>
</dbReference>
<comment type="cofactor">
    <cofactor evidence="16">
        <name>Mg(2+)</name>
        <dbReference type="ChEBI" id="CHEBI:18420"/>
    </cofactor>
    <cofactor evidence="16">
        <name>Mn(2+)</name>
        <dbReference type="ChEBI" id="CHEBI:29035"/>
    </cofactor>
    <text evidence="16">Binds 2 magnesium or manganese ions per subunit.</text>
</comment>
<evidence type="ECO:0000256" key="6">
    <source>
        <dbReference type="ARBA" id="ARBA00022490"/>
    </source>
</evidence>
<comment type="subcellular location">
    <subcellularLocation>
        <location evidence="3 14">Cytoplasm</location>
    </subcellularLocation>
</comment>
<keyword evidence="20" id="KW-1185">Reference proteome</keyword>
<feature type="domain" description="ATP-grasp" evidence="18">
    <location>
        <begin position="102"/>
        <end position="297"/>
    </location>
</feature>
<gene>
    <name evidence="14" type="primary">ddl</name>
    <name evidence="19" type="ORF">GT348_05310</name>
</gene>
<dbReference type="PIRSF" id="PIRSF039102">
    <property type="entry name" value="Ddl/VanB"/>
    <property type="match status" value="1"/>
</dbReference>
<keyword evidence="6 14" id="KW-0963">Cytoplasm</keyword>
<dbReference type="Pfam" id="PF07478">
    <property type="entry name" value="Dala_Dala_lig_C"/>
    <property type="match status" value="1"/>
</dbReference>
<proteinExistence type="inferred from homology"/>
<feature type="binding site" evidence="16">
    <location>
        <position position="250"/>
    </location>
    <ligand>
        <name>Mg(2+)</name>
        <dbReference type="ChEBI" id="CHEBI:18420"/>
        <label>1</label>
    </ligand>
</feature>
<evidence type="ECO:0000256" key="2">
    <source>
        <dbReference type="ARBA" id="ARBA00003921"/>
    </source>
</evidence>
<feature type="binding site" evidence="16">
    <location>
        <position position="266"/>
    </location>
    <ligand>
        <name>Mg(2+)</name>
        <dbReference type="ChEBI" id="CHEBI:18420"/>
        <label>2</label>
    </ligand>
</feature>
<evidence type="ECO:0000259" key="18">
    <source>
        <dbReference type="PROSITE" id="PS50975"/>
    </source>
</evidence>
<evidence type="ECO:0000313" key="19">
    <source>
        <dbReference type="EMBL" id="QHI96398.1"/>
    </source>
</evidence>
<evidence type="ECO:0000256" key="5">
    <source>
        <dbReference type="ARBA" id="ARBA00012216"/>
    </source>
</evidence>
<dbReference type="PROSITE" id="PS00843">
    <property type="entry name" value="DALA_DALA_LIGASE_1"/>
    <property type="match status" value="1"/>
</dbReference>
<dbReference type="GO" id="GO:0046872">
    <property type="term" value="F:metal ion binding"/>
    <property type="evidence" value="ECO:0007669"/>
    <property type="project" value="UniProtKB-KW"/>
</dbReference>
<evidence type="ECO:0000256" key="17">
    <source>
        <dbReference type="PROSITE-ProRule" id="PRU00409"/>
    </source>
</evidence>
<dbReference type="PANTHER" id="PTHR23132:SF23">
    <property type="entry name" value="D-ALANINE--D-ALANINE LIGASE B"/>
    <property type="match status" value="1"/>
</dbReference>
<feature type="active site" evidence="15">
    <location>
        <position position="13"/>
    </location>
</feature>
<feature type="active site" evidence="15">
    <location>
        <position position="275"/>
    </location>
</feature>
<feature type="binding site" evidence="16">
    <location>
        <position position="264"/>
    </location>
    <ligand>
        <name>Mg(2+)</name>
        <dbReference type="ChEBI" id="CHEBI:18420"/>
        <label>1</label>
    </ligand>
</feature>
<dbReference type="InterPro" id="IPR011127">
    <property type="entry name" value="Dala_Dala_lig_N"/>
</dbReference>
<evidence type="ECO:0000256" key="16">
    <source>
        <dbReference type="PIRSR" id="PIRSR039102-3"/>
    </source>
</evidence>
<evidence type="ECO:0000256" key="11">
    <source>
        <dbReference type="ARBA" id="ARBA00022984"/>
    </source>
</evidence>
<dbReference type="NCBIfam" id="TIGR01205">
    <property type="entry name" value="D_ala_D_alaTIGR"/>
    <property type="match status" value="1"/>
</dbReference>
<organism evidence="19 20">
    <name type="scientific">Aristophania vespae</name>
    <dbReference type="NCBI Taxonomy" id="2697033"/>
    <lineage>
        <taxon>Bacteria</taxon>
        <taxon>Pseudomonadati</taxon>
        <taxon>Pseudomonadota</taxon>
        <taxon>Alphaproteobacteria</taxon>
        <taxon>Acetobacterales</taxon>
        <taxon>Acetobacteraceae</taxon>
        <taxon>Aristophania</taxon>
    </lineage>
</organism>
<dbReference type="Gene3D" id="3.40.50.20">
    <property type="match status" value="1"/>
</dbReference>
<evidence type="ECO:0000256" key="1">
    <source>
        <dbReference type="ARBA" id="ARBA00001936"/>
    </source>
</evidence>
<keyword evidence="7 14" id="KW-0436">Ligase</keyword>
<keyword evidence="8 17" id="KW-0547">Nucleotide-binding</keyword>
<keyword evidence="9 17" id="KW-0067">ATP-binding</keyword>
<dbReference type="HAMAP" id="MF_00047">
    <property type="entry name" value="Dala_Dala_lig"/>
    <property type="match status" value="1"/>
</dbReference>
<dbReference type="EC" id="6.3.2.4" evidence="5 14"/>
<dbReference type="GO" id="GO:0009252">
    <property type="term" value="P:peptidoglycan biosynthetic process"/>
    <property type="evidence" value="ECO:0007669"/>
    <property type="project" value="UniProtKB-UniRule"/>
</dbReference>
<sequence length="313" mass="33980">MKVAVLMGGISSEREISLTSGKAVKTALSHIGHDAHAIDVNSDIIETITSLKTLKPDVVFNALHGPGGEDGTIQALLEWLKLPYTHSGVLASATAMDKAASRLAFAAHNLPIARGMVLTPQELAMSDPLDRPYVIKPVSEGSSVGVTILQPGESRRTEIANSWDHGKQILVEEYIPGRELTVGVLRDTALAVTEILPLSGDFYDFGAKYQTGGSRHIIPANLPPQITEKAFYYACQAHNALGCHGASRTDFRYDEQTDRLVILEVNNQPGMTPTSLLPEQSAWRGLSYELLCDWMVKEALALNTQPILSLLEK</sequence>
<comment type="function">
    <text evidence="2 14">Cell wall formation.</text>
</comment>
<accession>A0A6P1NG30</accession>
<evidence type="ECO:0000256" key="3">
    <source>
        <dbReference type="ARBA" id="ARBA00004496"/>
    </source>
</evidence>
<dbReference type="GO" id="GO:0008716">
    <property type="term" value="F:D-alanine-D-alanine ligase activity"/>
    <property type="evidence" value="ECO:0007669"/>
    <property type="project" value="UniProtKB-UniRule"/>
</dbReference>
<dbReference type="InterPro" id="IPR016185">
    <property type="entry name" value="PreATP-grasp_dom_sf"/>
</dbReference>
<dbReference type="GO" id="GO:0005737">
    <property type="term" value="C:cytoplasm"/>
    <property type="evidence" value="ECO:0007669"/>
    <property type="project" value="UniProtKB-SubCell"/>
</dbReference>
<keyword evidence="16" id="KW-0464">Manganese</keyword>
<evidence type="ECO:0000256" key="15">
    <source>
        <dbReference type="PIRSR" id="PIRSR039102-1"/>
    </source>
</evidence>
<comment type="pathway">
    <text evidence="14">Cell wall biogenesis; peptidoglycan biosynthesis.</text>
</comment>
<dbReference type="KEGG" id="bomb:GT348_05310"/>
<evidence type="ECO:0000256" key="12">
    <source>
        <dbReference type="ARBA" id="ARBA00023316"/>
    </source>
</evidence>
<keyword evidence="10 14" id="KW-0133">Cell shape</keyword>
<dbReference type="InterPro" id="IPR011761">
    <property type="entry name" value="ATP-grasp"/>
</dbReference>
<evidence type="ECO:0000256" key="4">
    <source>
        <dbReference type="ARBA" id="ARBA00010871"/>
    </source>
</evidence>
<dbReference type="NCBIfam" id="NF002378">
    <property type="entry name" value="PRK01372.1"/>
    <property type="match status" value="1"/>
</dbReference>
<dbReference type="Proteomes" id="UP000463975">
    <property type="component" value="Chromosome"/>
</dbReference>
<keyword evidence="16" id="KW-0479">Metal-binding</keyword>
<dbReference type="AlphaFoldDB" id="A0A6P1NG30"/>
<keyword evidence="12 14" id="KW-0961">Cell wall biogenesis/degradation</keyword>
<comment type="cofactor">
    <cofactor evidence="1">
        <name>Mn(2+)</name>
        <dbReference type="ChEBI" id="CHEBI:29035"/>
    </cofactor>
</comment>
<reference evidence="19 20" key="1">
    <citation type="submission" date="2020-01" db="EMBL/GenBank/DDBJ databases">
        <title>Genome sequencing of strain KACC 21507.</title>
        <authorList>
            <person name="Heo J."/>
            <person name="Kim S.-J."/>
            <person name="Kim J.-S."/>
            <person name="Hong S.-B."/>
            <person name="Kwon S.-W."/>
        </authorList>
    </citation>
    <scope>NUCLEOTIDE SEQUENCE [LARGE SCALE GENOMIC DNA]</scope>
    <source>
        <strain evidence="19 20">KACC 21507</strain>
    </source>
</reference>
<feature type="active site" evidence="15">
    <location>
        <position position="142"/>
    </location>
</feature>
<protein>
    <recommendedName>
        <fullName evidence="5 14">D-alanine--D-alanine ligase</fullName>
        <ecNumber evidence="5 14">6.3.2.4</ecNumber>
    </recommendedName>
    <alternativeName>
        <fullName evidence="14">D-Ala-D-Ala ligase</fullName>
    </alternativeName>
    <alternativeName>
        <fullName evidence="14">D-alanylalanine synthetase</fullName>
    </alternativeName>
</protein>
<feature type="binding site" evidence="16">
    <location>
        <position position="264"/>
    </location>
    <ligand>
        <name>Mg(2+)</name>
        <dbReference type="ChEBI" id="CHEBI:18420"/>
        <label>2</label>
    </ligand>
</feature>
<dbReference type="EMBL" id="CP047652">
    <property type="protein sequence ID" value="QHI96398.1"/>
    <property type="molecule type" value="Genomic_DNA"/>
</dbReference>
<dbReference type="UniPathway" id="UPA00219"/>
<dbReference type="GO" id="GO:0005524">
    <property type="term" value="F:ATP binding"/>
    <property type="evidence" value="ECO:0007669"/>
    <property type="project" value="UniProtKB-UniRule"/>
</dbReference>